<evidence type="ECO:0000259" key="6">
    <source>
        <dbReference type="PROSITE" id="PS51158"/>
    </source>
</evidence>
<keyword evidence="4" id="KW-0418">Kinase</keyword>
<keyword evidence="7" id="KW-1185">Reference proteome</keyword>
<dbReference type="InterPro" id="IPR004166">
    <property type="entry name" value="a-kinase_dom"/>
</dbReference>
<gene>
    <name evidence="8" type="primary">LOC102808878</name>
</gene>
<dbReference type="RefSeq" id="XP_006819967.1">
    <property type="nucleotide sequence ID" value="XM_006819904.1"/>
</dbReference>
<dbReference type="Proteomes" id="UP000694865">
    <property type="component" value="Unplaced"/>
</dbReference>
<evidence type="ECO:0000313" key="8">
    <source>
        <dbReference type="RefSeq" id="XP_006819967.1"/>
    </source>
</evidence>
<dbReference type="PANTHER" id="PTHR45992">
    <property type="entry name" value="EUKARYOTIC ELONGATION FACTOR 2 KINASE-RELATED"/>
    <property type="match status" value="1"/>
</dbReference>
<organism evidence="7 8">
    <name type="scientific">Saccoglossus kowalevskii</name>
    <name type="common">Acorn worm</name>
    <dbReference type="NCBI Taxonomy" id="10224"/>
    <lineage>
        <taxon>Eukaryota</taxon>
        <taxon>Metazoa</taxon>
        <taxon>Hemichordata</taxon>
        <taxon>Enteropneusta</taxon>
        <taxon>Harrimaniidae</taxon>
        <taxon>Saccoglossus</taxon>
    </lineage>
</organism>
<keyword evidence="5" id="KW-0067">ATP-binding</keyword>
<accession>A0ABM0MIX6</accession>
<proteinExistence type="predicted"/>
<keyword evidence="2" id="KW-0808">Transferase</keyword>
<dbReference type="InterPro" id="IPR051852">
    <property type="entry name" value="Alpha-type_PK"/>
</dbReference>
<evidence type="ECO:0000313" key="7">
    <source>
        <dbReference type="Proteomes" id="UP000694865"/>
    </source>
</evidence>
<dbReference type="Gene3D" id="3.30.200.20">
    <property type="entry name" value="Phosphorylase Kinase, domain 1"/>
    <property type="match status" value="1"/>
</dbReference>
<keyword evidence="1" id="KW-0723">Serine/threonine-protein kinase</keyword>
<feature type="domain" description="Alpha-type protein kinase" evidence="6">
    <location>
        <begin position="35"/>
        <end position="182"/>
    </location>
</feature>
<evidence type="ECO:0000256" key="4">
    <source>
        <dbReference type="ARBA" id="ARBA00022777"/>
    </source>
</evidence>
<evidence type="ECO:0000256" key="3">
    <source>
        <dbReference type="ARBA" id="ARBA00022741"/>
    </source>
</evidence>
<reference evidence="8" key="1">
    <citation type="submission" date="2025-08" db="UniProtKB">
        <authorList>
            <consortium name="RefSeq"/>
        </authorList>
    </citation>
    <scope>IDENTIFICATION</scope>
    <source>
        <tissue evidence="8">Testes</tissue>
    </source>
</reference>
<feature type="non-terminal residue" evidence="8">
    <location>
        <position position="182"/>
    </location>
</feature>
<name>A0ABM0MIX6_SACKO</name>
<evidence type="ECO:0000256" key="1">
    <source>
        <dbReference type="ARBA" id="ARBA00022527"/>
    </source>
</evidence>
<dbReference type="SUPFAM" id="SSF56112">
    <property type="entry name" value="Protein kinase-like (PK-like)"/>
    <property type="match status" value="1"/>
</dbReference>
<dbReference type="PROSITE" id="PS51158">
    <property type="entry name" value="ALPHA_KINASE"/>
    <property type="match status" value="1"/>
</dbReference>
<dbReference type="InterPro" id="IPR011009">
    <property type="entry name" value="Kinase-like_dom_sf"/>
</dbReference>
<dbReference type="PANTHER" id="PTHR45992:SF2">
    <property type="entry name" value="EUKARYOTIC ELONGATION FACTOR 2 KINASE"/>
    <property type="match status" value="1"/>
</dbReference>
<evidence type="ECO:0000256" key="5">
    <source>
        <dbReference type="ARBA" id="ARBA00022840"/>
    </source>
</evidence>
<evidence type="ECO:0000256" key="2">
    <source>
        <dbReference type="ARBA" id="ARBA00022679"/>
    </source>
</evidence>
<sequence length="182" mass="20913">MIDHDHGCRHPDVQLCNDLPLELAQNSTGSLYLVQITSDGIKWKETSFPIKYRVTSLIGEGGMRNCYNCDLLSSNVLDTTLAYVVKTYKDSTIRTMYEIHYKPHLSKSKNEAIISMTKKEVQSQMSARMLSLNFKDVIPKEFGEAPRIIPCYMIQDNNSHHVYVLEEKLKGKFVKYMNNDGR</sequence>
<protein>
    <submittedName>
        <fullName evidence="8">Uncharacterized protein LOC102808878</fullName>
    </submittedName>
</protein>
<dbReference type="GeneID" id="102808878"/>
<keyword evidence="3" id="KW-0547">Nucleotide-binding</keyword>
<dbReference type="Pfam" id="PF02816">
    <property type="entry name" value="Alpha_kinase"/>
    <property type="match status" value="1"/>
</dbReference>